<keyword evidence="3" id="KW-1185">Reference proteome</keyword>
<gene>
    <name evidence="2" type="ORF">ES674_04915</name>
</gene>
<organism evidence="2 3">
    <name type="scientific">Bizionia myxarmorum</name>
    <dbReference type="NCBI Taxonomy" id="291186"/>
    <lineage>
        <taxon>Bacteria</taxon>
        <taxon>Pseudomonadati</taxon>
        <taxon>Bacteroidota</taxon>
        <taxon>Flavobacteriia</taxon>
        <taxon>Flavobacteriales</taxon>
        <taxon>Flavobacteriaceae</taxon>
        <taxon>Bizionia</taxon>
    </lineage>
</organism>
<evidence type="ECO:0000313" key="3">
    <source>
        <dbReference type="Proteomes" id="UP000323720"/>
    </source>
</evidence>
<dbReference type="GO" id="GO:0008081">
    <property type="term" value="F:phosphoric diester hydrolase activity"/>
    <property type="evidence" value="ECO:0007669"/>
    <property type="project" value="InterPro"/>
</dbReference>
<evidence type="ECO:0000313" key="2">
    <source>
        <dbReference type="EMBL" id="TYB79118.1"/>
    </source>
</evidence>
<proteinExistence type="predicted"/>
<dbReference type="GO" id="GO:0006629">
    <property type="term" value="P:lipid metabolic process"/>
    <property type="evidence" value="ECO:0007669"/>
    <property type="project" value="InterPro"/>
</dbReference>
<dbReference type="InterPro" id="IPR017946">
    <property type="entry name" value="PLC-like_Pdiesterase_TIM-brl"/>
</dbReference>
<dbReference type="PROSITE" id="PS51704">
    <property type="entry name" value="GP_PDE"/>
    <property type="match status" value="1"/>
</dbReference>
<sequence length="230" mass="25721">MLKHPVRVFGHRGAKGYLAENTLESIEKALSFQVDGIEIDVHVCATGELVVFHDFTLDRMTNGVGEVGKHSLEELKKLRVNGGFQIPTLEDVLKRINKECIINIELKGKNTASRTSEIVEAYIRNHGWTYKDFIISSFQQVELEKTFQINKNIPLAVLTKASVAEAITFAKTIKSKIIHPNFALLSTDNVKFAQSQGYQINAWTVNDADTISRMKTYGVDGIISDVPDKI</sequence>
<name>A0A5D0REJ0_9FLAO</name>
<evidence type="ECO:0000259" key="1">
    <source>
        <dbReference type="PROSITE" id="PS51704"/>
    </source>
</evidence>
<dbReference type="InterPro" id="IPR030395">
    <property type="entry name" value="GP_PDE_dom"/>
</dbReference>
<dbReference type="EMBL" id="VSKK01000001">
    <property type="protein sequence ID" value="TYB79118.1"/>
    <property type="molecule type" value="Genomic_DNA"/>
</dbReference>
<dbReference type="Proteomes" id="UP000323720">
    <property type="component" value="Unassembled WGS sequence"/>
</dbReference>
<reference evidence="2 3" key="1">
    <citation type="submission" date="2019-08" db="EMBL/GenBank/DDBJ databases">
        <title>Genomes of Antarctic Bizionia species.</title>
        <authorList>
            <person name="Bowman J.P."/>
        </authorList>
    </citation>
    <scope>NUCLEOTIDE SEQUENCE [LARGE SCALE GENOMIC DNA]</scope>
    <source>
        <strain evidence="2 3">ADA-4</strain>
    </source>
</reference>
<dbReference type="OrthoDB" id="384721at2"/>
<comment type="caution">
    <text evidence="2">The sequence shown here is derived from an EMBL/GenBank/DDBJ whole genome shotgun (WGS) entry which is preliminary data.</text>
</comment>
<dbReference type="RefSeq" id="WP_148402855.1">
    <property type="nucleotide sequence ID" value="NZ_VSKK01000001.1"/>
</dbReference>
<dbReference type="PANTHER" id="PTHR46211">
    <property type="entry name" value="GLYCEROPHOSPHORYL DIESTER PHOSPHODIESTERASE"/>
    <property type="match status" value="1"/>
</dbReference>
<accession>A0A5D0REJ0</accession>
<dbReference type="Gene3D" id="3.20.20.190">
    <property type="entry name" value="Phosphatidylinositol (PI) phosphodiesterase"/>
    <property type="match status" value="1"/>
</dbReference>
<dbReference type="PANTHER" id="PTHR46211:SF14">
    <property type="entry name" value="GLYCEROPHOSPHODIESTER PHOSPHODIESTERASE"/>
    <property type="match status" value="1"/>
</dbReference>
<dbReference type="SUPFAM" id="SSF51695">
    <property type="entry name" value="PLC-like phosphodiesterases"/>
    <property type="match status" value="1"/>
</dbReference>
<dbReference type="Pfam" id="PF03009">
    <property type="entry name" value="GDPD"/>
    <property type="match status" value="1"/>
</dbReference>
<dbReference type="AlphaFoldDB" id="A0A5D0REJ0"/>
<feature type="domain" description="GP-PDE" evidence="1">
    <location>
        <begin position="6"/>
        <end position="230"/>
    </location>
</feature>
<protein>
    <submittedName>
        <fullName evidence="2">Glycerophosphodiester phosphodiesterase</fullName>
    </submittedName>
</protein>